<dbReference type="InterPro" id="IPR003593">
    <property type="entry name" value="AAA+_ATPase"/>
</dbReference>
<keyword evidence="2" id="KW-0813">Transport</keyword>
<keyword evidence="3" id="KW-0547">Nucleotide-binding</keyword>
<name>A0ABU1J5B4_9BACL</name>
<evidence type="ECO:0000256" key="2">
    <source>
        <dbReference type="ARBA" id="ARBA00022448"/>
    </source>
</evidence>
<dbReference type="InterPro" id="IPR017871">
    <property type="entry name" value="ABC_transporter-like_CS"/>
</dbReference>
<dbReference type="InterPro" id="IPR027417">
    <property type="entry name" value="P-loop_NTPase"/>
</dbReference>
<dbReference type="InterPro" id="IPR003439">
    <property type="entry name" value="ABC_transporter-like_ATP-bd"/>
</dbReference>
<dbReference type="SMART" id="SM00382">
    <property type="entry name" value="AAA"/>
    <property type="match status" value="1"/>
</dbReference>
<dbReference type="PANTHER" id="PTHR43776">
    <property type="entry name" value="TRANSPORT ATP-BINDING PROTEIN"/>
    <property type="match status" value="1"/>
</dbReference>
<evidence type="ECO:0000256" key="1">
    <source>
        <dbReference type="ARBA" id="ARBA00005417"/>
    </source>
</evidence>
<dbReference type="InterPro" id="IPR050319">
    <property type="entry name" value="ABC_transp_ATP-bind"/>
</dbReference>
<dbReference type="PANTHER" id="PTHR43776:SF7">
    <property type="entry name" value="D,D-DIPEPTIDE TRANSPORT ATP-BINDING PROTEIN DDPF-RELATED"/>
    <property type="match status" value="1"/>
</dbReference>
<dbReference type="SUPFAM" id="SSF52540">
    <property type="entry name" value="P-loop containing nucleoside triphosphate hydrolases"/>
    <property type="match status" value="1"/>
</dbReference>
<evidence type="ECO:0000313" key="7">
    <source>
        <dbReference type="Proteomes" id="UP001185028"/>
    </source>
</evidence>
<dbReference type="CDD" id="cd03257">
    <property type="entry name" value="ABC_NikE_OppD_transporters"/>
    <property type="match status" value="1"/>
</dbReference>
<accession>A0ABU1J5B4</accession>
<dbReference type="RefSeq" id="WP_188778649.1">
    <property type="nucleotide sequence ID" value="NZ_BMMB01000021.1"/>
</dbReference>
<keyword evidence="7" id="KW-1185">Reference proteome</keyword>
<evidence type="ECO:0000256" key="4">
    <source>
        <dbReference type="ARBA" id="ARBA00022840"/>
    </source>
</evidence>
<evidence type="ECO:0000259" key="5">
    <source>
        <dbReference type="PROSITE" id="PS50893"/>
    </source>
</evidence>
<comment type="similarity">
    <text evidence="1">Belongs to the ABC transporter superfamily.</text>
</comment>
<dbReference type="Gene3D" id="3.40.50.300">
    <property type="entry name" value="P-loop containing nucleotide triphosphate hydrolases"/>
    <property type="match status" value="1"/>
</dbReference>
<evidence type="ECO:0000313" key="6">
    <source>
        <dbReference type="EMBL" id="MDR6246685.1"/>
    </source>
</evidence>
<gene>
    <name evidence="6" type="ORF">JOC58_004630</name>
</gene>
<keyword evidence="4 6" id="KW-0067">ATP-binding</keyword>
<reference evidence="6 7" key="1">
    <citation type="submission" date="2023-07" db="EMBL/GenBank/DDBJ databases">
        <title>Genomic Encyclopedia of Type Strains, Phase IV (KMG-IV): sequencing the most valuable type-strain genomes for metagenomic binning, comparative biology and taxonomic classification.</title>
        <authorList>
            <person name="Goeker M."/>
        </authorList>
    </citation>
    <scope>NUCLEOTIDE SEQUENCE [LARGE SCALE GENOMIC DNA]</scope>
    <source>
        <strain evidence="6 7">DSM 22170</strain>
    </source>
</reference>
<organism evidence="6 7">
    <name type="scientific">Paenibacillus hunanensis</name>
    <dbReference type="NCBI Taxonomy" id="539262"/>
    <lineage>
        <taxon>Bacteria</taxon>
        <taxon>Bacillati</taxon>
        <taxon>Bacillota</taxon>
        <taxon>Bacilli</taxon>
        <taxon>Bacillales</taxon>
        <taxon>Paenibacillaceae</taxon>
        <taxon>Paenibacillus</taxon>
    </lineage>
</organism>
<dbReference type="PROSITE" id="PS50893">
    <property type="entry name" value="ABC_TRANSPORTER_2"/>
    <property type="match status" value="1"/>
</dbReference>
<proteinExistence type="inferred from homology"/>
<comment type="caution">
    <text evidence="6">The sequence shown here is derived from an EMBL/GenBank/DDBJ whole genome shotgun (WGS) entry which is preliminary data.</text>
</comment>
<protein>
    <submittedName>
        <fullName evidence="6">Peptide/nickel transport system ATP-binding protein</fullName>
    </submittedName>
</protein>
<dbReference type="EMBL" id="JAVDQH010000036">
    <property type="protein sequence ID" value="MDR6246685.1"/>
    <property type="molecule type" value="Genomic_DNA"/>
</dbReference>
<dbReference type="Pfam" id="PF00005">
    <property type="entry name" value="ABC_tran"/>
    <property type="match status" value="1"/>
</dbReference>
<sequence>MSVLQVEHLYKTYHSYPSHIGWRNERKAKSVEGARFGWLGRWFKQSSEQTGVTALDDISFQLQQGECLGLVGESGSGKSTLARCLLGIESADRGRIVLAGEELGGQSQSEHQLRQQRRHIQIVFQNPTAALNPKLTIRQSLLDPYREYRHQLDLNYFRADREDRFARQLMEAVELPTALLDRYPHQLSGGQRQRVTIARAISIEPKLVVLDEPTASLDVISQAAILQLLAQLKQELGLSYLFISHDLAAVCQLSDRIMVMKEGQIVDRCLRHELFEQERHAYTQELVSIF</sequence>
<dbReference type="GO" id="GO:0005524">
    <property type="term" value="F:ATP binding"/>
    <property type="evidence" value="ECO:0007669"/>
    <property type="project" value="UniProtKB-KW"/>
</dbReference>
<evidence type="ECO:0000256" key="3">
    <source>
        <dbReference type="ARBA" id="ARBA00022741"/>
    </source>
</evidence>
<dbReference type="PROSITE" id="PS00211">
    <property type="entry name" value="ABC_TRANSPORTER_1"/>
    <property type="match status" value="1"/>
</dbReference>
<dbReference type="Proteomes" id="UP001185028">
    <property type="component" value="Unassembled WGS sequence"/>
</dbReference>
<feature type="domain" description="ABC transporter" evidence="5">
    <location>
        <begin position="34"/>
        <end position="287"/>
    </location>
</feature>